<dbReference type="SUPFAM" id="SSF46689">
    <property type="entry name" value="Homeodomain-like"/>
    <property type="match status" value="1"/>
</dbReference>
<dbReference type="InterPro" id="IPR001647">
    <property type="entry name" value="HTH_TetR"/>
</dbReference>
<evidence type="ECO:0000256" key="5">
    <source>
        <dbReference type="SAM" id="MobiDB-lite"/>
    </source>
</evidence>
<gene>
    <name evidence="7" type="ORF">ACFP3M_20395</name>
</gene>
<evidence type="ECO:0000256" key="2">
    <source>
        <dbReference type="ARBA" id="ARBA00023125"/>
    </source>
</evidence>
<feature type="domain" description="HTH tetR-type" evidence="6">
    <location>
        <begin position="12"/>
        <end position="72"/>
    </location>
</feature>
<dbReference type="PANTHER" id="PTHR30055:SF234">
    <property type="entry name" value="HTH-TYPE TRANSCRIPTIONAL REGULATOR BETI"/>
    <property type="match status" value="1"/>
</dbReference>
<name>A0ABW1FP64_9ACTN</name>
<keyword evidence="3" id="KW-0804">Transcription</keyword>
<feature type="region of interest" description="Disordered" evidence="5">
    <location>
        <begin position="171"/>
        <end position="199"/>
    </location>
</feature>
<dbReference type="PROSITE" id="PS01081">
    <property type="entry name" value="HTH_TETR_1"/>
    <property type="match status" value="1"/>
</dbReference>
<dbReference type="InterPro" id="IPR023772">
    <property type="entry name" value="DNA-bd_HTH_TetR-type_CS"/>
</dbReference>
<dbReference type="Proteomes" id="UP001596241">
    <property type="component" value="Unassembled WGS sequence"/>
</dbReference>
<proteinExistence type="predicted"/>
<sequence>MRVKSRRAEHAALTRAALLDAAAELFAEKGFAATSIDDIATAARVSKGAVYHHFPDKKAIFDEVFRVVQGEVLDHVQEAAVADTGGAERPPLETAVTAVESFLSSYVTDARKRSLFRQSAGVLGVHRCRENYGELAHPLVLGLLEDLRSRGELQDVSREMAGSVIFGTLCSEPSARRPPPCPSPTTTKKPAARHPRSSPTCCRAC</sequence>
<dbReference type="PANTHER" id="PTHR30055">
    <property type="entry name" value="HTH-TYPE TRANSCRIPTIONAL REGULATOR RUTR"/>
    <property type="match status" value="1"/>
</dbReference>
<dbReference type="EMBL" id="JBHSPW010000009">
    <property type="protein sequence ID" value="MFC5895161.1"/>
    <property type="molecule type" value="Genomic_DNA"/>
</dbReference>
<evidence type="ECO:0000313" key="7">
    <source>
        <dbReference type="EMBL" id="MFC5895161.1"/>
    </source>
</evidence>
<organism evidence="7 8">
    <name type="scientific">Streptomyces ramulosus</name>
    <dbReference type="NCBI Taxonomy" id="47762"/>
    <lineage>
        <taxon>Bacteria</taxon>
        <taxon>Bacillati</taxon>
        <taxon>Actinomycetota</taxon>
        <taxon>Actinomycetes</taxon>
        <taxon>Kitasatosporales</taxon>
        <taxon>Streptomycetaceae</taxon>
        <taxon>Streptomyces</taxon>
    </lineage>
</organism>
<evidence type="ECO:0000256" key="3">
    <source>
        <dbReference type="ARBA" id="ARBA00023163"/>
    </source>
</evidence>
<dbReference type="InterPro" id="IPR009057">
    <property type="entry name" value="Homeodomain-like_sf"/>
</dbReference>
<comment type="caution">
    <text evidence="7">The sequence shown here is derived from an EMBL/GenBank/DDBJ whole genome shotgun (WGS) entry which is preliminary data.</text>
</comment>
<dbReference type="PRINTS" id="PR00455">
    <property type="entry name" value="HTHTETR"/>
</dbReference>
<dbReference type="InterPro" id="IPR050109">
    <property type="entry name" value="HTH-type_TetR-like_transc_reg"/>
</dbReference>
<reference evidence="8" key="1">
    <citation type="journal article" date="2019" name="Int. J. Syst. Evol. Microbiol.">
        <title>The Global Catalogue of Microorganisms (GCM) 10K type strain sequencing project: providing services to taxonomists for standard genome sequencing and annotation.</title>
        <authorList>
            <consortium name="The Broad Institute Genomics Platform"/>
            <consortium name="The Broad Institute Genome Sequencing Center for Infectious Disease"/>
            <person name="Wu L."/>
            <person name="Ma J."/>
        </authorList>
    </citation>
    <scope>NUCLEOTIDE SEQUENCE [LARGE SCALE GENOMIC DNA]</scope>
    <source>
        <strain evidence="8">CGMCC 1.15809</strain>
    </source>
</reference>
<protein>
    <submittedName>
        <fullName evidence="7">TetR/AcrR family transcriptional regulator</fullName>
    </submittedName>
</protein>
<evidence type="ECO:0000259" key="6">
    <source>
        <dbReference type="PROSITE" id="PS50977"/>
    </source>
</evidence>
<evidence type="ECO:0000256" key="1">
    <source>
        <dbReference type="ARBA" id="ARBA00023015"/>
    </source>
</evidence>
<dbReference type="Pfam" id="PF00440">
    <property type="entry name" value="TetR_N"/>
    <property type="match status" value="1"/>
</dbReference>
<keyword evidence="2 4" id="KW-0238">DNA-binding</keyword>
<keyword evidence="1" id="KW-0805">Transcription regulation</keyword>
<evidence type="ECO:0000256" key="4">
    <source>
        <dbReference type="PROSITE-ProRule" id="PRU00335"/>
    </source>
</evidence>
<feature type="DNA-binding region" description="H-T-H motif" evidence="4">
    <location>
        <begin position="35"/>
        <end position="54"/>
    </location>
</feature>
<dbReference type="Gene3D" id="1.10.357.10">
    <property type="entry name" value="Tetracycline Repressor, domain 2"/>
    <property type="match status" value="1"/>
</dbReference>
<dbReference type="RefSeq" id="WP_345077821.1">
    <property type="nucleotide sequence ID" value="NZ_BAAAWG010000002.1"/>
</dbReference>
<dbReference type="PROSITE" id="PS50977">
    <property type="entry name" value="HTH_TETR_2"/>
    <property type="match status" value="1"/>
</dbReference>
<keyword evidence="8" id="KW-1185">Reference proteome</keyword>
<evidence type="ECO:0000313" key="8">
    <source>
        <dbReference type="Proteomes" id="UP001596241"/>
    </source>
</evidence>
<accession>A0ABW1FP64</accession>